<feature type="DNA-binding region" description="Homeobox" evidence="6">
    <location>
        <begin position="189"/>
        <end position="248"/>
    </location>
</feature>
<dbReference type="InterPro" id="IPR009057">
    <property type="entry name" value="Homeodomain-like_sf"/>
</dbReference>
<keyword evidence="4 6" id="KW-0371">Homeobox</keyword>
<dbReference type="Gene3D" id="1.10.10.60">
    <property type="entry name" value="Homeodomain-like"/>
    <property type="match status" value="1"/>
</dbReference>
<evidence type="ECO:0000256" key="7">
    <source>
        <dbReference type="RuleBase" id="RU000682"/>
    </source>
</evidence>
<dbReference type="GO" id="GO:0005654">
    <property type="term" value="C:nucleoplasm"/>
    <property type="evidence" value="ECO:0007669"/>
    <property type="project" value="TreeGrafter"/>
</dbReference>
<dbReference type="PRINTS" id="PR00025">
    <property type="entry name" value="ANTENNAPEDIA"/>
</dbReference>
<organism evidence="11">
    <name type="scientific">Cameraria ohridella</name>
    <dbReference type="NCBI Taxonomy" id="199129"/>
    <lineage>
        <taxon>Eukaryota</taxon>
        <taxon>Metazoa</taxon>
        <taxon>Ecdysozoa</taxon>
        <taxon>Arthropoda</taxon>
        <taxon>Hexapoda</taxon>
        <taxon>Insecta</taxon>
        <taxon>Pterygota</taxon>
        <taxon>Neoptera</taxon>
        <taxon>Endopterygota</taxon>
        <taxon>Lepidoptera</taxon>
        <taxon>Glossata</taxon>
        <taxon>Ditrysia</taxon>
        <taxon>Tineoidea</taxon>
        <taxon>Gracillariidae</taxon>
        <taxon>Cameraria</taxon>
    </lineage>
</organism>
<evidence type="ECO:0000256" key="8">
    <source>
        <dbReference type="RuleBase" id="RU004442"/>
    </source>
</evidence>
<feature type="compositionally biased region" description="Pro residues" evidence="9">
    <location>
        <begin position="69"/>
        <end position="83"/>
    </location>
</feature>
<dbReference type="SUPFAM" id="SSF46689">
    <property type="entry name" value="Homeodomain-like"/>
    <property type="match status" value="1"/>
</dbReference>
<dbReference type="InterPro" id="IPR001827">
    <property type="entry name" value="Homeobox_Antennapedia_CS"/>
</dbReference>
<feature type="compositionally biased region" description="Low complexity" evidence="9">
    <location>
        <begin position="262"/>
        <end position="286"/>
    </location>
</feature>
<evidence type="ECO:0000256" key="6">
    <source>
        <dbReference type="PROSITE-ProRule" id="PRU00108"/>
    </source>
</evidence>
<dbReference type="InterPro" id="IPR017995">
    <property type="entry name" value="Homeobox_antennapedia"/>
</dbReference>
<evidence type="ECO:0000256" key="3">
    <source>
        <dbReference type="ARBA" id="ARBA00023125"/>
    </source>
</evidence>
<dbReference type="GO" id="GO:0045944">
    <property type="term" value="P:positive regulation of transcription by RNA polymerase II"/>
    <property type="evidence" value="ECO:0007669"/>
    <property type="project" value="TreeGrafter"/>
</dbReference>
<reference evidence="11" key="1">
    <citation type="journal article" date="2014" name="PLoS Genet.">
        <title>Ancient expansion of the hox cluster in lepidoptera generated four homeobox genes implicated in extra-embryonic tissue formation.</title>
        <authorList>
            <person name="Ferguson L."/>
            <person name="Marletaz F."/>
            <person name="Carter J.M."/>
            <person name="Taylor W.R."/>
            <person name="Gibbs M."/>
            <person name="Breuker C.J."/>
            <person name="Holland P.W."/>
        </authorList>
    </citation>
    <scope>NUCLEOTIDE SEQUENCE</scope>
</reference>
<feature type="compositionally biased region" description="Polar residues" evidence="9">
    <location>
        <begin position="378"/>
        <end position="387"/>
    </location>
</feature>
<feature type="region of interest" description="Disordered" evidence="9">
    <location>
        <begin position="247"/>
        <end position="304"/>
    </location>
</feature>
<reference evidence="11" key="2">
    <citation type="submission" date="2014-03" db="EMBL/GenBank/DDBJ databases">
        <authorList>
            <person name="Saikia M."/>
            <person name="Chaudhari Y."/>
            <person name="Khan M."/>
            <person name="Devi D."/>
        </authorList>
    </citation>
    <scope>NUCLEOTIDE SEQUENCE</scope>
</reference>
<feature type="region of interest" description="Disordered" evidence="9">
    <location>
        <begin position="373"/>
        <end position="397"/>
    </location>
</feature>
<dbReference type="InterPro" id="IPR050609">
    <property type="entry name" value="Antp_homeobox_Deformed_sf"/>
</dbReference>
<dbReference type="CDD" id="cd00086">
    <property type="entry name" value="homeodomain"/>
    <property type="match status" value="1"/>
</dbReference>
<keyword evidence="5 6" id="KW-0539">Nucleus</keyword>
<dbReference type="GO" id="GO:0000981">
    <property type="term" value="F:DNA-binding transcription factor activity, RNA polymerase II-specific"/>
    <property type="evidence" value="ECO:0007669"/>
    <property type="project" value="InterPro"/>
</dbReference>
<dbReference type="EMBL" id="KJ739626">
    <property type="protein sequence ID" value="AIB07883.1"/>
    <property type="molecule type" value="Genomic_DNA"/>
</dbReference>
<dbReference type="GO" id="GO:0009952">
    <property type="term" value="P:anterior/posterior pattern specification"/>
    <property type="evidence" value="ECO:0007669"/>
    <property type="project" value="TreeGrafter"/>
</dbReference>
<evidence type="ECO:0000256" key="2">
    <source>
        <dbReference type="ARBA" id="ARBA00022473"/>
    </source>
</evidence>
<keyword evidence="2" id="KW-0217">Developmental protein</keyword>
<feature type="region of interest" description="Disordered" evidence="9">
    <location>
        <begin position="66"/>
        <end position="104"/>
    </location>
</feature>
<dbReference type="AlphaFoldDB" id="A0A060D2V0"/>
<sequence length="397" mass="44277">MSSFLMNGGYQPQPDPKFPPSEEYSQADYIPPGEYYHHQHLQYGYQHQYAPVQLGTGYGYGGYYHQIPQHPPVAPPPRPPEPAHPNDNPHDYGPPSTGDVPPGLAELGLRLEKHIEEAAPAGRKLHALGREGSPVSEIDDERMLLESPPMDDDDSSICSDNTDRVIYPWMKKIHVAGASNGTYQPGMEPKRQRTAYTRHQILELEKEFHYNRYLTRRRRIEIAHTLVLSERQIKIWFQNRRMKWKKDNKLPNTKNVRRKTNPAGVTTTTAKGPAAPKSRSNKNTNNNDKKKSNNNGRPDSIENVTDNIMNDLHCVSGQGSLSHEPSISPMSHHGMSSGHGMTPHHLHMMGLHAGLDQGMVTNLSMHGSPVNSGAGCGTQHNPTSQPVIKSDYGLTAL</sequence>
<dbReference type="PRINTS" id="PR00024">
    <property type="entry name" value="HOMEOBOX"/>
</dbReference>
<dbReference type="PROSITE" id="PS50071">
    <property type="entry name" value="HOMEOBOX_2"/>
    <property type="match status" value="1"/>
</dbReference>
<dbReference type="FunFam" id="1.10.10.60:FF:000055">
    <property type="entry name" value="Homeobox protein Hox-A5"/>
    <property type="match status" value="1"/>
</dbReference>
<dbReference type="PROSITE" id="PS00032">
    <property type="entry name" value="ANTENNAPEDIA"/>
    <property type="match status" value="1"/>
</dbReference>
<evidence type="ECO:0000256" key="4">
    <source>
        <dbReference type="ARBA" id="ARBA00023155"/>
    </source>
</evidence>
<gene>
    <name evidence="11" type="primary">Dfd</name>
</gene>
<proteinExistence type="inferred from homology"/>
<comment type="similarity">
    <text evidence="8">Belongs to the Antp homeobox family.</text>
</comment>
<dbReference type="InterPro" id="IPR001356">
    <property type="entry name" value="HD"/>
</dbReference>
<name>A0A060D2V0_9NEOP</name>
<dbReference type="Pfam" id="PF00046">
    <property type="entry name" value="Homeodomain"/>
    <property type="match status" value="1"/>
</dbReference>
<comment type="subcellular location">
    <subcellularLocation>
        <location evidence="1 6 7">Nucleus</location>
    </subcellularLocation>
</comment>
<dbReference type="InterPro" id="IPR017970">
    <property type="entry name" value="Homeobox_CS"/>
</dbReference>
<dbReference type="SMART" id="SM00389">
    <property type="entry name" value="HOX"/>
    <property type="match status" value="1"/>
</dbReference>
<evidence type="ECO:0000313" key="11">
    <source>
        <dbReference type="EMBL" id="AIB07883.1"/>
    </source>
</evidence>
<dbReference type="GO" id="GO:0000978">
    <property type="term" value="F:RNA polymerase II cis-regulatory region sequence-specific DNA binding"/>
    <property type="evidence" value="ECO:0007669"/>
    <property type="project" value="TreeGrafter"/>
</dbReference>
<evidence type="ECO:0000256" key="5">
    <source>
        <dbReference type="ARBA" id="ARBA00023242"/>
    </source>
</evidence>
<accession>A0A060D2V0</accession>
<dbReference type="InterPro" id="IPR020479">
    <property type="entry name" value="HD_metazoa"/>
</dbReference>
<keyword evidence="3 6" id="KW-0238">DNA-binding</keyword>
<protein>
    <submittedName>
        <fullName evidence="11">Hox cluster protein Dfd</fullName>
    </submittedName>
</protein>
<evidence type="ECO:0000256" key="1">
    <source>
        <dbReference type="ARBA" id="ARBA00004123"/>
    </source>
</evidence>
<feature type="region of interest" description="Disordered" evidence="9">
    <location>
        <begin position="1"/>
        <end position="29"/>
    </location>
</feature>
<dbReference type="PROSITE" id="PS00027">
    <property type="entry name" value="HOMEOBOX_1"/>
    <property type="match status" value="1"/>
</dbReference>
<feature type="domain" description="Homeobox" evidence="10">
    <location>
        <begin position="187"/>
        <end position="247"/>
    </location>
</feature>
<evidence type="ECO:0000259" key="10">
    <source>
        <dbReference type="PROSITE" id="PS50071"/>
    </source>
</evidence>
<dbReference type="PANTHER" id="PTHR45771">
    <property type="entry name" value="HOMEOTIC PROTEIN DEFORMED"/>
    <property type="match status" value="1"/>
</dbReference>
<dbReference type="PANTHER" id="PTHR45771:SF14">
    <property type="entry name" value="HOMEOTIC PROTEIN DEFORMED"/>
    <property type="match status" value="1"/>
</dbReference>
<evidence type="ECO:0000256" key="9">
    <source>
        <dbReference type="SAM" id="MobiDB-lite"/>
    </source>
</evidence>